<dbReference type="AlphaFoldDB" id="A0A058ZD37"/>
<keyword evidence="4" id="KW-0677">Repeat</keyword>
<dbReference type="PANTHER" id="PTHR24155">
    <property type="entry name" value="OSTEOCLAST-STIMULATING FACTOR 1"/>
    <property type="match status" value="1"/>
</dbReference>
<dbReference type="GO" id="GO:0007165">
    <property type="term" value="P:signal transduction"/>
    <property type="evidence" value="ECO:0007669"/>
    <property type="project" value="TreeGrafter"/>
</dbReference>
<keyword evidence="5 8" id="KW-0040">ANK repeat</keyword>
<dbReference type="eggNOG" id="ENOG502QTZB">
    <property type="taxonomic scope" value="Eukaryota"/>
</dbReference>
<dbReference type="Gene3D" id="2.30.30.40">
    <property type="entry name" value="SH3 Domains"/>
    <property type="match status" value="1"/>
</dbReference>
<evidence type="ECO:0000256" key="8">
    <source>
        <dbReference type="PROSITE-ProRule" id="PRU00023"/>
    </source>
</evidence>
<dbReference type="SMART" id="SM00248">
    <property type="entry name" value="ANK"/>
    <property type="match status" value="3"/>
</dbReference>
<dbReference type="InterPro" id="IPR001452">
    <property type="entry name" value="SH3_domain"/>
</dbReference>
<keyword evidence="2 9" id="KW-0728">SH3 domain</keyword>
<name>A0A058ZD37_FONAL</name>
<evidence type="ECO:0000256" key="4">
    <source>
        <dbReference type="ARBA" id="ARBA00022737"/>
    </source>
</evidence>
<comment type="subcellular location">
    <subcellularLocation>
        <location evidence="1">Cytoplasm</location>
    </subcellularLocation>
</comment>
<dbReference type="SUPFAM" id="SSF48403">
    <property type="entry name" value="Ankyrin repeat"/>
    <property type="match status" value="1"/>
</dbReference>
<reference evidence="11" key="1">
    <citation type="submission" date="2013-04" db="EMBL/GenBank/DDBJ databases">
        <title>The Genome Sequence of Fonticula alba ATCC 38817.</title>
        <authorList>
            <consortium name="The Broad Institute Genomics Platform"/>
            <person name="Russ C."/>
            <person name="Cuomo C."/>
            <person name="Burger G."/>
            <person name="Gray M.W."/>
            <person name="Holland P.W.H."/>
            <person name="King N."/>
            <person name="Lang F.B.F."/>
            <person name="Roger A.J."/>
            <person name="Ruiz-Trillo I."/>
            <person name="Brown M."/>
            <person name="Walker B."/>
            <person name="Young S."/>
            <person name="Zeng Q."/>
            <person name="Gargeya S."/>
            <person name="Fitzgerald M."/>
            <person name="Haas B."/>
            <person name="Abouelleil A."/>
            <person name="Allen A.W."/>
            <person name="Alvarado L."/>
            <person name="Arachchi H.M."/>
            <person name="Berlin A.M."/>
            <person name="Chapman S.B."/>
            <person name="Gainer-Dewar J."/>
            <person name="Goldberg J."/>
            <person name="Griggs A."/>
            <person name="Gujja S."/>
            <person name="Hansen M."/>
            <person name="Howarth C."/>
            <person name="Imamovic A."/>
            <person name="Ireland A."/>
            <person name="Larimer J."/>
            <person name="McCowan C."/>
            <person name="Murphy C."/>
            <person name="Pearson M."/>
            <person name="Poon T.W."/>
            <person name="Priest M."/>
            <person name="Roberts A."/>
            <person name="Saif S."/>
            <person name="Shea T."/>
            <person name="Sisk P."/>
            <person name="Sykes S."/>
            <person name="Wortman J."/>
            <person name="Nusbaum C."/>
            <person name="Birren B."/>
        </authorList>
    </citation>
    <scope>NUCLEOTIDE SEQUENCE [LARGE SCALE GENOMIC DNA]</scope>
    <source>
        <strain evidence="11">ATCC 38817</strain>
    </source>
</reference>
<gene>
    <name evidence="11" type="ORF">H696_02300</name>
</gene>
<evidence type="ECO:0000259" key="10">
    <source>
        <dbReference type="PROSITE" id="PS50002"/>
    </source>
</evidence>
<dbReference type="PROSITE" id="PS50297">
    <property type="entry name" value="ANK_REP_REGION"/>
    <property type="match status" value="3"/>
</dbReference>
<dbReference type="Gene3D" id="1.25.40.20">
    <property type="entry name" value="Ankyrin repeat-containing domain"/>
    <property type="match status" value="2"/>
</dbReference>
<feature type="repeat" description="ANK" evidence="8">
    <location>
        <begin position="137"/>
        <end position="169"/>
    </location>
</feature>
<dbReference type="PROSITE" id="PS50002">
    <property type="entry name" value="SH3"/>
    <property type="match status" value="1"/>
</dbReference>
<evidence type="ECO:0000256" key="2">
    <source>
        <dbReference type="ARBA" id="ARBA00022443"/>
    </source>
</evidence>
<proteinExistence type="predicted"/>
<evidence type="ECO:0000256" key="3">
    <source>
        <dbReference type="ARBA" id="ARBA00022490"/>
    </source>
</evidence>
<dbReference type="SUPFAM" id="SSF50044">
    <property type="entry name" value="SH3-domain"/>
    <property type="match status" value="1"/>
</dbReference>
<evidence type="ECO:0000313" key="12">
    <source>
        <dbReference type="Proteomes" id="UP000030693"/>
    </source>
</evidence>
<dbReference type="InterPro" id="IPR036028">
    <property type="entry name" value="SH3-like_dom_sf"/>
</dbReference>
<protein>
    <recommendedName>
        <fullName evidence="7">Osteoclast-stimulating factor 1</fullName>
    </recommendedName>
</protein>
<dbReference type="InterPro" id="IPR036770">
    <property type="entry name" value="Ankyrin_rpt-contain_sf"/>
</dbReference>
<dbReference type="OrthoDB" id="207120at2759"/>
<evidence type="ECO:0000256" key="1">
    <source>
        <dbReference type="ARBA" id="ARBA00004496"/>
    </source>
</evidence>
<feature type="repeat" description="ANK" evidence="8">
    <location>
        <begin position="71"/>
        <end position="103"/>
    </location>
</feature>
<dbReference type="PROSITE" id="PS50088">
    <property type="entry name" value="ANK_REPEAT"/>
    <property type="match status" value="3"/>
</dbReference>
<evidence type="ECO:0000256" key="7">
    <source>
        <dbReference type="ARBA" id="ARBA00040640"/>
    </source>
</evidence>
<dbReference type="GO" id="GO:0005737">
    <property type="term" value="C:cytoplasm"/>
    <property type="evidence" value="ECO:0007669"/>
    <property type="project" value="UniProtKB-SubCell"/>
</dbReference>
<feature type="repeat" description="ANK" evidence="8">
    <location>
        <begin position="104"/>
        <end position="136"/>
    </location>
</feature>
<dbReference type="EMBL" id="KB932203">
    <property type="protein sequence ID" value="KCV71352.1"/>
    <property type="molecule type" value="Genomic_DNA"/>
</dbReference>
<dbReference type="Pfam" id="PF13857">
    <property type="entry name" value="Ank_5"/>
    <property type="match status" value="1"/>
</dbReference>
<comment type="function">
    <text evidence="6">Induces bone resorption, acting probably through a signaling cascade which results in the secretion of factor(s) enhancing osteoclast formation and activity.</text>
</comment>
<dbReference type="RefSeq" id="XP_009494475.1">
    <property type="nucleotide sequence ID" value="XM_009496200.1"/>
</dbReference>
<evidence type="ECO:0000256" key="5">
    <source>
        <dbReference type="ARBA" id="ARBA00023043"/>
    </source>
</evidence>
<dbReference type="GeneID" id="20527025"/>
<evidence type="ECO:0000256" key="9">
    <source>
        <dbReference type="PROSITE-ProRule" id="PRU00192"/>
    </source>
</evidence>
<organism evidence="11">
    <name type="scientific">Fonticula alba</name>
    <name type="common">Slime mold</name>
    <dbReference type="NCBI Taxonomy" id="691883"/>
    <lineage>
        <taxon>Eukaryota</taxon>
        <taxon>Rotosphaerida</taxon>
        <taxon>Fonticulaceae</taxon>
        <taxon>Fonticula</taxon>
    </lineage>
</organism>
<dbReference type="SMART" id="SM00326">
    <property type="entry name" value="SH3"/>
    <property type="match status" value="1"/>
</dbReference>
<evidence type="ECO:0000256" key="6">
    <source>
        <dbReference type="ARBA" id="ARBA00037432"/>
    </source>
</evidence>
<accession>A0A058ZD37</accession>
<dbReference type="Pfam" id="PF12796">
    <property type="entry name" value="Ank_2"/>
    <property type="match status" value="1"/>
</dbReference>
<dbReference type="PRINTS" id="PR00452">
    <property type="entry name" value="SH3DOMAIN"/>
</dbReference>
<dbReference type="Pfam" id="PF00018">
    <property type="entry name" value="SH3_1"/>
    <property type="match status" value="1"/>
</dbReference>
<dbReference type="PANTHER" id="PTHR24155:SF10">
    <property type="entry name" value="OSTEOCLAST-STIMULATING FACTOR 1"/>
    <property type="match status" value="1"/>
</dbReference>
<sequence length="206" mass="22327">MAPPPPVAKRGSGVRVVRAMYDYTAVRSDELSISEGDLLYVLDASGEWWLCRSGGRQGLIPFNYVEEHAETVEHPLHEAAKRGNVELLKEALEVGLSVNTLDHSGATPLHWASRGGHDEAVRLLLQRKPVLDVKNKLGDTPLHMAAWGGHPAVIKTLLEAGAARDLLNNEGQSPYQLAKSRSPEAAALLQVIHLNHGDVDSGDESD</sequence>
<dbReference type="InterPro" id="IPR002110">
    <property type="entry name" value="Ankyrin_rpt"/>
</dbReference>
<feature type="domain" description="SH3" evidence="10">
    <location>
        <begin position="12"/>
        <end position="70"/>
    </location>
</feature>
<dbReference type="OMA" id="XARTDLR"/>
<dbReference type="PRINTS" id="PR01415">
    <property type="entry name" value="ANKYRIN"/>
</dbReference>
<keyword evidence="3" id="KW-0963">Cytoplasm</keyword>
<dbReference type="Proteomes" id="UP000030693">
    <property type="component" value="Unassembled WGS sequence"/>
</dbReference>
<keyword evidence="12" id="KW-1185">Reference proteome</keyword>
<dbReference type="STRING" id="691883.A0A058ZD37"/>
<evidence type="ECO:0000313" key="11">
    <source>
        <dbReference type="EMBL" id="KCV71352.1"/>
    </source>
</evidence>